<dbReference type="RefSeq" id="XP_010795838.1">
    <property type="nucleotide sequence ID" value="XM_010797536.1"/>
</dbReference>
<feature type="transmembrane region" description="Helical" evidence="6">
    <location>
        <begin position="31"/>
        <end position="54"/>
    </location>
</feature>
<feature type="non-terminal residue" evidence="9">
    <location>
        <position position="105"/>
    </location>
</feature>
<dbReference type="KEGG" id="ncc:104968000"/>
<dbReference type="InterPro" id="IPR013525">
    <property type="entry name" value="ABC2_TM"/>
</dbReference>
<evidence type="ECO:0000313" key="8">
    <source>
        <dbReference type="Proteomes" id="UP000504611"/>
    </source>
</evidence>
<evidence type="ECO:0000313" key="9">
    <source>
        <dbReference type="RefSeq" id="XP_010795838.1"/>
    </source>
</evidence>
<dbReference type="AlphaFoldDB" id="A0A6I9Q6R6"/>
<dbReference type="GO" id="GO:0015562">
    <property type="term" value="F:efflux transmembrane transporter activity"/>
    <property type="evidence" value="ECO:0007669"/>
    <property type="project" value="TreeGrafter"/>
</dbReference>
<dbReference type="Proteomes" id="UP000504611">
    <property type="component" value="Unplaced"/>
</dbReference>
<keyword evidence="3 6" id="KW-0812">Transmembrane</keyword>
<evidence type="ECO:0000256" key="4">
    <source>
        <dbReference type="ARBA" id="ARBA00022989"/>
    </source>
</evidence>
<dbReference type="GO" id="GO:0032217">
    <property type="term" value="F:riboflavin transmembrane transporter activity"/>
    <property type="evidence" value="ECO:0007669"/>
    <property type="project" value="TreeGrafter"/>
</dbReference>
<sequence length="105" mass="11541">MLSDIIALRTIPAIVFSCVSYFMIGLKPTVAAFFTFMFSVTMVAYTATAMALAISADQTVVAIANIFMTIACVFMMIFAGLLVNLPSIASWLAWLKYFSIQRYGL</sequence>
<dbReference type="PANTHER" id="PTHR48041">
    <property type="entry name" value="ABC TRANSPORTER G FAMILY MEMBER 28"/>
    <property type="match status" value="1"/>
</dbReference>
<dbReference type="OrthoDB" id="66620at2759"/>
<accession>A0A6I9Q6R6</accession>
<feature type="domain" description="ABC-2 type transporter transmembrane" evidence="7">
    <location>
        <begin position="6"/>
        <end position="104"/>
    </location>
</feature>
<dbReference type="PANTHER" id="PTHR48041:SF121">
    <property type="entry name" value="ATP-BINDING CASSETTE SUB-FAMILY G MEMBER 2 ISOFORM X1"/>
    <property type="match status" value="1"/>
</dbReference>
<evidence type="ECO:0000259" key="7">
    <source>
        <dbReference type="Pfam" id="PF01061"/>
    </source>
</evidence>
<dbReference type="InterPro" id="IPR050352">
    <property type="entry name" value="ABCG_transporters"/>
</dbReference>
<evidence type="ECO:0000256" key="1">
    <source>
        <dbReference type="ARBA" id="ARBA00004141"/>
    </source>
</evidence>
<comment type="subcellular location">
    <subcellularLocation>
        <location evidence="1">Membrane</location>
        <topology evidence="1">Multi-pass membrane protein</topology>
    </subcellularLocation>
</comment>
<evidence type="ECO:0000256" key="6">
    <source>
        <dbReference type="SAM" id="Phobius"/>
    </source>
</evidence>
<gene>
    <name evidence="9" type="primary">LOC104968000</name>
</gene>
<keyword evidence="8" id="KW-1185">Reference proteome</keyword>
<keyword evidence="5 6" id="KW-0472">Membrane</keyword>
<dbReference type="GO" id="GO:0005886">
    <property type="term" value="C:plasma membrane"/>
    <property type="evidence" value="ECO:0007669"/>
    <property type="project" value="TreeGrafter"/>
</dbReference>
<organism evidence="8 9">
    <name type="scientific">Notothenia coriiceps</name>
    <name type="common">black rockcod</name>
    <dbReference type="NCBI Taxonomy" id="8208"/>
    <lineage>
        <taxon>Eukaryota</taxon>
        <taxon>Metazoa</taxon>
        <taxon>Chordata</taxon>
        <taxon>Craniata</taxon>
        <taxon>Vertebrata</taxon>
        <taxon>Euteleostomi</taxon>
        <taxon>Actinopterygii</taxon>
        <taxon>Neopterygii</taxon>
        <taxon>Teleostei</taxon>
        <taxon>Neoteleostei</taxon>
        <taxon>Acanthomorphata</taxon>
        <taxon>Eupercaria</taxon>
        <taxon>Perciformes</taxon>
        <taxon>Notothenioidei</taxon>
        <taxon>Nototheniidae</taxon>
        <taxon>Notothenia</taxon>
    </lineage>
</organism>
<evidence type="ECO:0000256" key="2">
    <source>
        <dbReference type="ARBA" id="ARBA00022448"/>
    </source>
</evidence>
<name>A0A6I9Q6R6_9TELE</name>
<dbReference type="Pfam" id="PF01061">
    <property type="entry name" value="ABC2_membrane"/>
    <property type="match status" value="1"/>
</dbReference>
<feature type="transmembrane region" description="Helical" evidence="6">
    <location>
        <begin position="6"/>
        <end position="24"/>
    </location>
</feature>
<protein>
    <submittedName>
        <fullName evidence="9">ATP-binding cassette sub-family G member 2-like</fullName>
    </submittedName>
</protein>
<feature type="transmembrane region" description="Helical" evidence="6">
    <location>
        <begin position="66"/>
        <end position="95"/>
    </location>
</feature>
<keyword evidence="2" id="KW-0813">Transport</keyword>
<keyword evidence="4 6" id="KW-1133">Transmembrane helix</keyword>
<evidence type="ECO:0000256" key="3">
    <source>
        <dbReference type="ARBA" id="ARBA00022692"/>
    </source>
</evidence>
<reference evidence="9" key="1">
    <citation type="submission" date="2025-08" db="UniProtKB">
        <authorList>
            <consortium name="RefSeq"/>
        </authorList>
    </citation>
    <scope>IDENTIFICATION</scope>
    <source>
        <tissue evidence="9">Muscle</tissue>
    </source>
</reference>
<dbReference type="GeneID" id="104968000"/>
<evidence type="ECO:0000256" key="5">
    <source>
        <dbReference type="ARBA" id="ARBA00023136"/>
    </source>
</evidence>
<proteinExistence type="predicted"/>
<dbReference type="GO" id="GO:0140359">
    <property type="term" value="F:ABC-type transporter activity"/>
    <property type="evidence" value="ECO:0007669"/>
    <property type="project" value="InterPro"/>
</dbReference>